<reference evidence="11" key="1">
    <citation type="submission" date="2022-02" db="EMBL/GenBank/DDBJ databases">
        <title>Vibrio sp. nov, a new bacterium isolated from seawater.</title>
        <authorList>
            <person name="Yuan Y."/>
        </authorList>
    </citation>
    <scope>NUCLEOTIDE SEQUENCE</scope>
    <source>
        <strain evidence="11">ZSDZ65</strain>
    </source>
</reference>
<keyword evidence="8" id="KW-1133">Transmembrane helix</keyword>
<keyword evidence="12" id="KW-1185">Reference proteome</keyword>
<evidence type="ECO:0000256" key="3">
    <source>
        <dbReference type="ARBA" id="ARBA00008281"/>
    </source>
</evidence>
<evidence type="ECO:0000256" key="8">
    <source>
        <dbReference type="ARBA" id="ARBA00022989"/>
    </source>
</evidence>
<evidence type="ECO:0000256" key="6">
    <source>
        <dbReference type="ARBA" id="ARBA00022692"/>
    </source>
</evidence>
<dbReference type="GO" id="GO:0071973">
    <property type="term" value="P:bacterial-type flagellum-dependent cell motility"/>
    <property type="evidence" value="ECO:0007669"/>
    <property type="project" value="InterPro"/>
</dbReference>
<dbReference type="Proteomes" id="UP001155587">
    <property type="component" value="Unassembled WGS sequence"/>
</dbReference>
<organism evidence="11 12">
    <name type="scientific">Vibrio qingdaonensis</name>
    <dbReference type="NCBI Taxonomy" id="2829491"/>
    <lineage>
        <taxon>Bacteria</taxon>
        <taxon>Pseudomonadati</taxon>
        <taxon>Pseudomonadota</taxon>
        <taxon>Gammaproteobacteria</taxon>
        <taxon>Vibrionales</taxon>
        <taxon>Vibrionaceae</taxon>
        <taxon>Vibrio</taxon>
    </lineage>
</organism>
<keyword evidence="6" id="KW-0812">Transmembrane</keyword>
<name>A0A9X3HUU2_9VIBR</name>
<keyword evidence="5 10" id="KW-0145">Chemotaxis</keyword>
<keyword evidence="9 10" id="KW-0472">Membrane</keyword>
<keyword evidence="11" id="KW-0966">Cell projection</keyword>
<keyword evidence="11" id="KW-0282">Flagellum</keyword>
<evidence type="ECO:0000256" key="5">
    <source>
        <dbReference type="ARBA" id="ARBA00022500"/>
    </source>
</evidence>
<keyword evidence="10" id="KW-0997">Cell inner membrane</keyword>
<evidence type="ECO:0000313" key="12">
    <source>
        <dbReference type="Proteomes" id="UP001155587"/>
    </source>
</evidence>
<keyword evidence="11" id="KW-0969">Cilium</keyword>
<proteinExistence type="inferred from homology"/>
<dbReference type="RefSeq" id="WP_265673025.1">
    <property type="nucleotide sequence ID" value="NZ_JAKRRY010000001.1"/>
</dbReference>
<evidence type="ECO:0000313" key="11">
    <source>
        <dbReference type="EMBL" id="MCW8344601.1"/>
    </source>
</evidence>
<keyword evidence="4" id="KW-1003">Cell membrane</keyword>
<dbReference type="GO" id="GO:0005886">
    <property type="term" value="C:plasma membrane"/>
    <property type="evidence" value="ECO:0007669"/>
    <property type="project" value="UniProtKB-SubCell"/>
</dbReference>
<comment type="function">
    <text evidence="1 10">Controls the rotational direction of flagella during chemotaxis.</text>
</comment>
<evidence type="ECO:0000256" key="2">
    <source>
        <dbReference type="ARBA" id="ARBA00004162"/>
    </source>
</evidence>
<evidence type="ECO:0000256" key="10">
    <source>
        <dbReference type="RuleBase" id="RU364125"/>
    </source>
</evidence>
<keyword evidence="7 10" id="KW-0283">Flagellar rotation</keyword>
<accession>A0A9X3HUU2</accession>
<evidence type="ECO:0000256" key="7">
    <source>
        <dbReference type="ARBA" id="ARBA00022779"/>
    </source>
</evidence>
<dbReference type="GO" id="GO:0009425">
    <property type="term" value="C:bacterial-type flagellum basal body"/>
    <property type="evidence" value="ECO:0007669"/>
    <property type="project" value="InterPro"/>
</dbReference>
<dbReference type="InterPro" id="IPR005503">
    <property type="entry name" value="FliL"/>
</dbReference>
<comment type="subcellular location">
    <subcellularLocation>
        <location evidence="10">Cell inner membrane</location>
    </subcellularLocation>
    <subcellularLocation>
        <location evidence="2">Cell membrane</location>
        <topology evidence="2">Single-pass membrane protein</topology>
    </subcellularLocation>
</comment>
<comment type="similarity">
    <text evidence="3 10">Belongs to the FliL family.</text>
</comment>
<sequence length="144" mass="16288">MIKIVVTCIVAVALSVSGFVLYQNDVLTVASITAWLSPSEPEPELVEHTEIQVDNVLVPINLGQRQSLLLLDISLYTPKKNGAYLHHQLSVIKNRIIKKFSVKNAEYFHNKQFIYVIQDDLKDELDELPSLQVDEVLVTKAVFQ</sequence>
<dbReference type="GO" id="GO:0006935">
    <property type="term" value="P:chemotaxis"/>
    <property type="evidence" value="ECO:0007669"/>
    <property type="project" value="UniProtKB-KW"/>
</dbReference>
<evidence type="ECO:0000256" key="9">
    <source>
        <dbReference type="ARBA" id="ARBA00023136"/>
    </source>
</evidence>
<protein>
    <recommendedName>
        <fullName evidence="10">Flagellar protein FliL</fullName>
    </recommendedName>
</protein>
<evidence type="ECO:0000256" key="1">
    <source>
        <dbReference type="ARBA" id="ARBA00002254"/>
    </source>
</evidence>
<gene>
    <name evidence="11" type="ORF">MD535_00975</name>
</gene>
<dbReference type="AlphaFoldDB" id="A0A9X3HUU2"/>
<evidence type="ECO:0000256" key="4">
    <source>
        <dbReference type="ARBA" id="ARBA00022475"/>
    </source>
</evidence>
<dbReference type="Pfam" id="PF03748">
    <property type="entry name" value="FliL"/>
    <property type="match status" value="1"/>
</dbReference>
<dbReference type="EMBL" id="JAKRRY010000001">
    <property type="protein sequence ID" value="MCW8344601.1"/>
    <property type="molecule type" value="Genomic_DNA"/>
</dbReference>
<comment type="caution">
    <text evidence="11">The sequence shown here is derived from an EMBL/GenBank/DDBJ whole genome shotgun (WGS) entry which is preliminary data.</text>
</comment>